<dbReference type="PROSITE" id="PS50006">
    <property type="entry name" value="FHA_DOMAIN"/>
    <property type="match status" value="1"/>
</dbReference>
<dbReference type="InterPro" id="IPR051176">
    <property type="entry name" value="Cent_Immune-Sig_Mod"/>
</dbReference>
<reference evidence="4" key="1">
    <citation type="submission" date="2017-02" db="UniProtKB">
        <authorList>
            <consortium name="WormBaseParasite"/>
        </authorList>
    </citation>
    <scope>IDENTIFICATION</scope>
</reference>
<feature type="domain" description="FHA" evidence="2">
    <location>
        <begin position="35"/>
        <end position="115"/>
    </location>
</feature>
<evidence type="ECO:0000259" key="2">
    <source>
        <dbReference type="PROSITE" id="PS50006"/>
    </source>
</evidence>
<name>A0A0M3IIS7_ASCLU</name>
<accession>A0A0M3IIS7</accession>
<keyword evidence="1" id="KW-0175">Coiled coil</keyword>
<protein>
    <submittedName>
        <fullName evidence="4">FHA domain-containing protein</fullName>
    </submittedName>
</protein>
<dbReference type="AlphaFoldDB" id="A0A0M3IIS7"/>
<dbReference type="SUPFAM" id="SSF49879">
    <property type="entry name" value="SMAD/FHA domain"/>
    <property type="match status" value="1"/>
</dbReference>
<dbReference type="Proteomes" id="UP000036681">
    <property type="component" value="Unplaced"/>
</dbReference>
<dbReference type="Pfam" id="PF00498">
    <property type="entry name" value="FHA"/>
    <property type="match status" value="1"/>
</dbReference>
<dbReference type="CDD" id="cd21911">
    <property type="entry name" value="CC1_SLMAP"/>
    <property type="match status" value="1"/>
</dbReference>
<dbReference type="PANTHER" id="PTHR15715">
    <property type="entry name" value="CENTROSOMAL PROTEIN OF 170 KDA"/>
    <property type="match status" value="1"/>
</dbReference>
<dbReference type="WBParaSite" id="ALUE_0001848101-mRNA-1">
    <property type="protein sequence ID" value="ALUE_0001848101-mRNA-1"/>
    <property type="gene ID" value="ALUE_0001848101"/>
</dbReference>
<sequence>MTGPRCPYAILTACSQSHAFDERRFSVPCSEEDALKIGRSVARFKPSNDNAIFDCKVDHLRNRLCCFAYVQKMRALTQEIKVLSRNHAILWYEEGAFLLKDTKSSNGTFVNSERLSKSAEESSPRQIFSGDIVQFGVDIIENANKVTHGCIVAMVRLFDAKGDEVCAPEVSGSTGMRELEQLPIGAPLINTHQLFQLHQYIREAAHREHMLEQKLAMLESILTTTEQATESSWQALINEDRLLSRIEMLEGQLALYSKNVSSDKIREEMSQLLADKNKFETLAKDSLRRSLEEKNEALQRLADVERSLINTEEESALVRKRAADLESELEGALAMNTALNETIAQLQRQLRSAELEGDRIY</sequence>
<dbReference type="Gene3D" id="2.60.200.20">
    <property type="match status" value="1"/>
</dbReference>
<keyword evidence="3" id="KW-1185">Reference proteome</keyword>
<proteinExistence type="predicted"/>
<dbReference type="InterPro" id="IPR000253">
    <property type="entry name" value="FHA_dom"/>
</dbReference>
<dbReference type="CDD" id="cd22679">
    <property type="entry name" value="FHA_SLMAP"/>
    <property type="match status" value="1"/>
</dbReference>
<organism evidence="3 4">
    <name type="scientific">Ascaris lumbricoides</name>
    <name type="common">Giant roundworm</name>
    <dbReference type="NCBI Taxonomy" id="6252"/>
    <lineage>
        <taxon>Eukaryota</taxon>
        <taxon>Metazoa</taxon>
        <taxon>Ecdysozoa</taxon>
        <taxon>Nematoda</taxon>
        <taxon>Chromadorea</taxon>
        <taxon>Rhabditida</taxon>
        <taxon>Spirurina</taxon>
        <taxon>Ascaridomorpha</taxon>
        <taxon>Ascaridoidea</taxon>
        <taxon>Ascarididae</taxon>
        <taxon>Ascaris</taxon>
    </lineage>
</organism>
<evidence type="ECO:0000256" key="1">
    <source>
        <dbReference type="SAM" id="Coils"/>
    </source>
</evidence>
<dbReference type="InterPro" id="IPR008984">
    <property type="entry name" value="SMAD_FHA_dom_sf"/>
</dbReference>
<dbReference type="PANTHER" id="PTHR15715:SF37">
    <property type="entry name" value="LD47843P"/>
    <property type="match status" value="1"/>
</dbReference>
<feature type="coiled-coil region" evidence="1">
    <location>
        <begin position="284"/>
        <end position="356"/>
    </location>
</feature>
<evidence type="ECO:0000313" key="3">
    <source>
        <dbReference type="Proteomes" id="UP000036681"/>
    </source>
</evidence>
<dbReference type="SMART" id="SM00240">
    <property type="entry name" value="FHA"/>
    <property type="match status" value="1"/>
</dbReference>
<evidence type="ECO:0000313" key="4">
    <source>
        <dbReference type="WBParaSite" id="ALUE_0001848101-mRNA-1"/>
    </source>
</evidence>